<dbReference type="STRING" id="52.CMC5_020360"/>
<name>A0A0K1EBD5_CHOCO</name>
<keyword evidence="2" id="KW-1185">Reference proteome</keyword>
<dbReference type="EMBL" id="CP012159">
    <property type="protein sequence ID" value="AKT37893.1"/>
    <property type="molecule type" value="Genomic_DNA"/>
</dbReference>
<sequence length="125" mass="13891">MRIEAAQLHTLSMIAETRFENEVVDDLQVSFPDLFAMRGDLVTRALVRLARQRAALHGFTLQVHVTQYIGLAFVLGADFDTDEAFPWAARLLGDPTLTDPAQRIARLASRTRAHLRGLALRGAHA</sequence>
<gene>
    <name evidence="1" type="ORF">CMC5_020360</name>
</gene>
<proteinExistence type="predicted"/>
<reference evidence="1 2" key="1">
    <citation type="submission" date="2015-07" db="EMBL/GenBank/DDBJ databases">
        <title>Genome analysis of myxobacterium Chondromyces crocatus Cm c5 reveals a high potential for natural compound synthesis and the genetic basis for the loss of fruiting body formation.</title>
        <authorList>
            <person name="Zaburannyi N."/>
            <person name="Bunk B."/>
            <person name="Maier J."/>
            <person name="Overmann J."/>
            <person name="Mueller R."/>
        </authorList>
    </citation>
    <scope>NUCLEOTIDE SEQUENCE [LARGE SCALE GENOMIC DNA]</scope>
    <source>
        <strain evidence="1 2">Cm c5</strain>
    </source>
</reference>
<accession>A0A0K1EBD5</accession>
<dbReference type="AlphaFoldDB" id="A0A0K1EBD5"/>
<dbReference type="Proteomes" id="UP000067626">
    <property type="component" value="Chromosome"/>
</dbReference>
<evidence type="ECO:0000313" key="1">
    <source>
        <dbReference type="EMBL" id="AKT37893.1"/>
    </source>
</evidence>
<dbReference type="KEGG" id="ccro:CMC5_020360"/>
<organism evidence="1 2">
    <name type="scientific">Chondromyces crocatus</name>
    <dbReference type="NCBI Taxonomy" id="52"/>
    <lineage>
        <taxon>Bacteria</taxon>
        <taxon>Pseudomonadati</taxon>
        <taxon>Myxococcota</taxon>
        <taxon>Polyangia</taxon>
        <taxon>Polyangiales</taxon>
        <taxon>Polyangiaceae</taxon>
        <taxon>Chondromyces</taxon>
    </lineage>
</organism>
<evidence type="ECO:0000313" key="2">
    <source>
        <dbReference type="Proteomes" id="UP000067626"/>
    </source>
</evidence>
<protein>
    <submittedName>
        <fullName evidence="1">Uncharacterized protein</fullName>
    </submittedName>
</protein>